<protein>
    <submittedName>
        <fullName evidence="1">Uncharacterized protein</fullName>
    </submittedName>
</protein>
<evidence type="ECO:0000313" key="2">
    <source>
        <dbReference type="Proteomes" id="UP000070620"/>
    </source>
</evidence>
<dbReference type="Proteomes" id="UP000070620">
    <property type="component" value="Unassembled WGS sequence"/>
</dbReference>
<gene>
    <name evidence="1" type="ORF">AWW66_03455</name>
</gene>
<comment type="caution">
    <text evidence="1">The sequence shown here is derived from an EMBL/GenBank/DDBJ whole genome shotgun (WGS) entry which is preliminary data.</text>
</comment>
<reference evidence="1 2" key="1">
    <citation type="submission" date="2016-01" db="EMBL/GenBank/DDBJ databases">
        <title>Whole genome sequence and analysis of Micromonospora rosaria DSM 803, which can produce antibacterial substance rosamicin.</title>
        <authorList>
            <person name="Yang H."/>
            <person name="He X."/>
            <person name="Zhu D."/>
        </authorList>
    </citation>
    <scope>NUCLEOTIDE SEQUENCE [LARGE SCALE GENOMIC DNA]</scope>
    <source>
        <strain evidence="1 2">DSM 803</strain>
    </source>
</reference>
<dbReference type="RefSeq" id="WP_067359834.1">
    <property type="nucleotide sequence ID" value="NZ_JBIUBN010000003.1"/>
</dbReference>
<evidence type="ECO:0000313" key="1">
    <source>
        <dbReference type="EMBL" id="KXK63383.1"/>
    </source>
</evidence>
<dbReference type="AlphaFoldDB" id="A0A136PYE2"/>
<proteinExistence type="predicted"/>
<accession>A0A136PYE2</accession>
<keyword evidence="2" id="KW-1185">Reference proteome</keyword>
<dbReference type="EMBL" id="LRQV01000006">
    <property type="protein sequence ID" value="KXK63383.1"/>
    <property type="molecule type" value="Genomic_DNA"/>
</dbReference>
<sequence length="79" mass="8207">MTGPDHYREAERLLAAGALPESERDYTAPSLEVLIAGVGHAVLALAAATAANDPDPTGLGQPAKVSQEWTAVITPRELS</sequence>
<organism evidence="1 2">
    <name type="scientific">Micromonospora rosaria</name>
    <dbReference type="NCBI Taxonomy" id="47874"/>
    <lineage>
        <taxon>Bacteria</taxon>
        <taxon>Bacillati</taxon>
        <taxon>Actinomycetota</taxon>
        <taxon>Actinomycetes</taxon>
        <taxon>Micromonosporales</taxon>
        <taxon>Micromonosporaceae</taxon>
        <taxon>Micromonospora</taxon>
    </lineage>
</organism>
<name>A0A136PYE2_9ACTN</name>